<dbReference type="InterPro" id="IPR003959">
    <property type="entry name" value="ATPase_AAA_core"/>
</dbReference>
<dbReference type="Pfam" id="PF00004">
    <property type="entry name" value="AAA"/>
    <property type="match status" value="1"/>
</dbReference>
<evidence type="ECO:0000256" key="3">
    <source>
        <dbReference type="ARBA" id="ARBA00022840"/>
    </source>
</evidence>
<dbReference type="SMART" id="SM00382">
    <property type="entry name" value="AAA"/>
    <property type="match status" value="2"/>
</dbReference>
<dbReference type="PROSITE" id="PS51903">
    <property type="entry name" value="CLP_R"/>
    <property type="match status" value="1"/>
</dbReference>
<dbReference type="InterPro" id="IPR003593">
    <property type="entry name" value="AAA+_ATPase"/>
</dbReference>
<dbReference type="InterPro" id="IPR004176">
    <property type="entry name" value="Clp_R_N"/>
</dbReference>
<dbReference type="Pfam" id="PF17871">
    <property type="entry name" value="AAA_lid_9"/>
    <property type="match status" value="1"/>
</dbReference>
<dbReference type="Gene3D" id="3.40.50.300">
    <property type="entry name" value="P-loop containing nucleotide triphosphate hydrolases"/>
    <property type="match status" value="3"/>
</dbReference>
<dbReference type="RefSeq" id="WP_101954209.1">
    <property type="nucleotide sequence ID" value="NZ_PKHE01000008.1"/>
</dbReference>
<proteinExistence type="predicted"/>
<dbReference type="FunFam" id="3.40.50.300:FF:000010">
    <property type="entry name" value="Chaperone clpB 1, putative"/>
    <property type="match status" value="1"/>
</dbReference>
<dbReference type="GO" id="GO:0005737">
    <property type="term" value="C:cytoplasm"/>
    <property type="evidence" value="ECO:0007669"/>
    <property type="project" value="TreeGrafter"/>
</dbReference>
<dbReference type="InterPro" id="IPR001270">
    <property type="entry name" value="ClpA/B"/>
</dbReference>
<keyword evidence="2" id="KW-0547">Nucleotide-binding</keyword>
<name>A0A2I1K0M9_9LACT</name>
<evidence type="ECO:0000313" key="9">
    <source>
        <dbReference type="Proteomes" id="UP000234384"/>
    </source>
</evidence>
<gene>
    <name evidence="8" type="ORF">CYJ57_04275</name>
</gene>
<dbReference type="SUPFAM" id="SSF52540">
    <property type="entry name" value="P-loop containing nucleoside triphosphate hydrolases"/>
    <property type="match status" value="2"/>
</dbReference>
<dbReference type="PANTHER" id="PTHR11638:SF18">
    <property type="entry name" value="HEAT SHOCK PROTEIN 104"/>
    <property type="match status" value="1"/>
</dbReference>
<evidence type="ECO:0000256" key="2">
    <source>
        <dbReference type="ARBA" id="ARBA00022741"/>
    </source>
</evidence>
<evidence type="ECO:0000256" key="6">
    <source>
        <dbReference type="PROSITE-ProRule" id="PRU01251"/>
    </source>
</evidence>
<comment type="caution">
    <text evidence="8">The sequence shown here is derived from an EMBL/GenBank/DDBJ whole genome shotgun (WGS) entry which is preliminary data.</text>
</comment>
<dbReference type="CDD" id="cd00009">
    <property type="entry name" value="AAA"/>
    <property type="match status" value="1"/>
</dbReference>
<organism evidence="8 9">
    <name type="scientific">Falseniella ignava</name>
    <dbReference type="NCBI Taxonomy" id="137730"/>
    <lineage>
        <taxon>Bacteria</taxon>
        <taxon>Bacillati</taxon>
        <taxon>Bacillota</taxon>
        <taxon>Bacilli</taxon>
        <taxon>Lactobacillales</taxon>
        <taxon>Aerococcaceae</taxon>
        <taxon>Falseniella</taxon>
    </lineage>
</organism>
<dbReference type="Pfam" id="PF02861">
    <property type="entry name" value="Clp_N"/>
    <property type="match status" value="1"/>
</dbReference>
<keyword evidence="4" id="KW-0143">Chaperone</keyword>
<dbReference type="InterPro" id="IPR036628">
    <property type="entry name" value="Clp_N_dom_sf"/>
</dbReference>
<dbReference type="GO" id="GO:0034605">
    <property type="term" value="P:cellular response to heat"/>
    <property type="evidence" value="ECO:0007669"/>
    <property type="project" value="TreeGrafter"/>
</dbReference>
<dbReference type="InterPro" id="IPR041546">
    <property type="entry name" value="ClpA/ClpB_AAA_lid"/>
</dbReference>
<dbReference type="InterPro" id="IPR028299">
    <property type="entry name" value="ClpA/B_CS2"/>
</dbReference>
<dbReference type="Pfam" id="PF07724">
    <property type="entry name" value="AAA_2"/>
    <property type="match status" value="1"/>
</dbReference>
<dbReference type="InterPro" id="IPR050130">
    <property type="entry name" value="ClpA_ClpB"/>
</dbReference>
<evidence type="ECO:0000256" key="1">
    <source>
        <dbReference type="ARBA" id="ARBA00022737"/>
    </source>
</evidence>
<reference evidence="8 9" key="1">
    <citation type="submission" date="2017-12" db="EMBL/GenBank/DDBJ databases">
        <title>Phylogenetic diversity of female urinary microbiome.</title>
        <authorList>
            <person name="Thomas-White K."/>
            <person name="Wolfe A.J."/>
        </authorList>
    </citation>
    <scope>NUCLEOTIDE SEQUENCE [LARGE SCALE GENOMIC DNA]</scope>
    <source>
        <strain evidence="8 9">UMB0898</strain>
    </source>
</reference>
<dbReference type="CDD" id="cd19499">
    <property type="entry name" value="RecA-like_ClpB_Hsp104-like"/>
    <property type="match status" value="1"/>
</dbReference>
<evidence type="ECO:0000256" key="4">
    <source>
        <dbReference type="ARBA" id="ARBA00023186"/>
    </source>
</evidence>
<dbReference type="Proteomes" id="UP000234384">
    <property type="component" value="Unassembled WGS sequence"/>
</dbReference>
<dbReference type="PRINTS" id="PR00300">
    <property type="entry name" value="CLPPROTEASEA"/>
</dbReference>
<accession>A0A2I1K0M9</accession>
<dbReference type="GO" id="GO:0005524">
    <property type="term" value="F:ATP binding"/>
    <property type="evidence" value="ECO:0007669"/>
    <property type="project" value="UniProtKB-KW"/>
</dbReference>
<dbReference type="InterPro" id="IPR027417">
    <property type="entry name" value="P-loop_NTPase"/>
</dbReference>
<keyword evidence="1 6" id="KW-0677">Repeat</keyword>
<protein>
    <submittedName>
        <fullName evidence="8">ATP-binding protein</fullName>
    </submittedName>
</protein>
<dbReference type="GO" id="GO:0016887">
    <property type="term" value="F:ATP hydrolysis activity"/>
    <property type="evidence" value="ECO:0007669"/>
    <property type="project" value="InterPro"/>
</dbReference>
<evidence type="ECO:0000256" key="5">
    <source>
        <dbReference type="ARBA" id="ARBA00025613"/>
    </source>
</evidence>
<sequence>MDLAKYSQAALNVIKTANQLAIKYSNAEVTDLHLFCALLRLPEGLIRDDLKILKIDVQSLEDATDLAIQKLRSAKGLTSLYTSRSYQRALLISEEVARNQYEDQIKVEHLLLALLREEDMPTAKLAQQYGLTYTTYYQLKGQQFNENLLSGLNQETLQTLKKYGRVLTQEAMEGLLDPVIGREEETRDTIRILSRRIKNNPVLIGEAGVGKTAIVEGLVQRIAKGDVPDALKDKVVFSLDMTALVAGAKYRGDFEERLKKILELIRDSEGQIILFIDEIHNIIGSGSSSGAMDTANMLKPMLARGEILTIGATTIEEYRQFIEVDRALDRRFQKILVEEPSLETTIAILRGIKFKYEAYHQVEISDLALTEAARLSQRFLSERKLPDVAIDVIDEACAIVKMARDQQPEALDQLHRSIIQLEMEKIALASESDRLSQHRLQEKSEQILTLESEWSEQIERYQREKDRQAEVVRYESERFALMIEIEALQEAHAFEDLARLIQQKDQLELKLKTLKQQAPYYPLTTKVTENEVKDVISKLSGMPKSKLTTNKLEQLQGIRSLLKQSFVGGEDVIDQIMNQYIISEGGILSRSKPVGSFLITGPSGSGKSYLGELLADSLYDGAKSLIRLDLSEFTDASSITKLIGAPPGYVGYEFGGVLTESLRTKPYSVIVFDHIDRAHRQVQNLILQMIQSGMITDNKGRTISMKHALILLTVTSHEAIEHGILEVDFIRHVDGYFHLPPLNANTTRKYIELCLEKLESELQERQIELSYDSKFLDQFMQMIRMEQLEPTAIQRMIEQEIYLLISEINFVQEIQSFTTLSLSLDEANQFNVTLHQNK</sequence>
<dbReference type="EMBL" id="PKHE01000008">
    <property type="protein sequence ID" value="PKY89163.1"/>
    <property type="molecule type" value="Genomic_DNA"/>
</dbReference>
<keyword evidence="3 8" id="KW-0067">ATP-binding</keyword>
<dbReference type="OrthoDB" id="9803641at2"/>
<dbReference type="PROSITE" id="PS00871">
    <property type="entry name" value="CLPAB_2"/>
    <property type="match status" value="1"/>
</dbReference>
<dbReference type="Gene3D" id="1.10.1780.10">
    <property type="entry name" value="Clp, N-terminal domain"/>
    <property type="match status" value="1"/>
</dbReference>
<evidence type="ECO:0000313" key="8">
    <source>
        <dbReference type="EMBL" id="PKY89163.1"/>
    </source>
</evidence>
<comment type="function">
    <text evidence="5">Part of a stress-induced multi-chaperone system, it is involved in the recovery of the cell from heat-induced damage, in cooperation with DnaK, DnaJ and GrpE. Acts before DnaK, in the processing of protein aggregates. Protein binding stimulates the ATPase activity; ATP hydrolysis unfolds the denatured protein aggregates, which probably helps expose new hydrophobic binding sites on the surface of ClpB-bound aggregates, contributing to the solubilization and refolding of denatured protein aggregates by DnaK.</text>
</comment>
<dbReference type="AlphaFoldDB" id="A0A2I1K0M9"/>
<feature type="domain" description="Clp R" evidence="7">
    <location>
        <begin position="3"/>
        <end position="147"/>
    </location>
</feature>
<dbReference type="PANTHER" id="PTHR11638">
    <property type="entry name" value="ATP-DEPENDENT CLP PROTEASE"/>
    <property type="match status" value="1"/>
</dbReference>
<dbReference type="SUPFAM" id="SSF81923">
    <property type="entry name" value="Double Clp-N motif"/>
    <property type="match status" value="1"/>
</dbReference>
<evidence type="ECO:0000259" key="7">
    <source>
        <dbReference type="PROSITE" id="PS51903"/>
    </source>
</evidence>